<evidence type="ECO:0000259" key="11">
    <source>
        <dbReference type="PROSITE" id="PS50968"/>
    </source>
</evidence>
<dbReference type="InterPro" id="IPR006256">
    <property type="entry name" value="AcTrfase_Pyrv_DH_cplx"/>
</dbReference>
<gene>
    <name evidence="13" type="primary">aceF</name>
    <name evidence="13" type="ORF">WAT24_02140</name>
</gene>
<evidence type="ECO:0000259" key="12">
    <source>
        <dbReference type="PROSITE" id="PS51826"/>
    </source>
</evidence>
<dbReference type="InterPro" id="IPR000089">
    <property type="entry name" value="Biotin_lipoyl"/>
</dbReference>
<dbReference type="PANTHER" id="PTHR43178">
    <property type="entry name" value="DIHYDROLIPOAMIDE ACETYLTRANSFERASE COMPONENT OF PYRUVATE DEHYDROGENASE COMPLEX"/>
    <property type="match status" value="1"/>
</dbReference>
<reference evidence="13 14" key="1">
    <citation type="journal article" date="2014" name="Int. J. Syst. Evol. Microbiol.">
        <title>Fulvimonas yonginensis sp. nov., isolated from greenhouse soil, and emended description of the genus Fulvimonas.</title>
        <authorList>
            <person name="Ahn J.H."/>
            <person name="Kim S.J."/>
            <person name="Weon H.Y."/>
            <person name="Hong S.B."/>
            <person name="Seok S.J."/>
            <person name="Kwon S.W."/>
        </authorList>
    </citation>
    <scope>NUCLEOTIDE SEQUENCE [LARGE SCALE GENOMIC DNA]</scope>
    <source>
        <strain evidence="13 14">KACC 16952</strain>
    </source>
</reference>
<dbReference type="Gene3D" id="2.40.50.100">
    <property type="match status" value="2"/>
</dbReference>
<dbReference type="SUPFAM" id="SSF51230">
    <property type="entry name" value="Single hybrid motif"/>
    <property type="match status" value="2"/>
</dbReference>
<comment type="similarity">
    <text evidence="1 9">Belongs to the 2-oxoacid dehydrogenase family.</text>
</comment>
<dbReference type="EC" id="2.3.1.12" evidence="9"/>
<dbReference type="GO" id="GO:0004742">
    <property type="term" value="F:dihydrolipoyllysine-residue acetyltransferase activity"/>
    <property type="evidence" value="ECO:0007669"/>
    <property type="project" value="UniProtKB-EC"/>
</dbReference>
<dbReference type="PANTHER" id="PTHR43178:SF2">
    <property type="entry name" value="DIHYDROLIPOYLLYSINE-RESIDUE ACETYLTRANSFERASE COMPONENT OF PYRUVATE DEHYDROGENASE COMPLEX"/>
    <property type="match status" value="1"/>
</dbReference>
<dbReference type="Proteomes" id="UP001381174">
    <property type="component" value="Unassembled WGS sequence"/>
</dbReference>
<comment type="catalytic activity">
    <reaction evidence="8 9">
        <text>N(6)-[(R)-dihydrolipoyl]-L-lysyl-[protein] + acetyl-CoA = N(6)-[(R)-S(8)-acetyldihydrolipoyl]-L-lysyl-[protein] + CoA</text>
        <dbReference type="Rhea" id="RHEA:17017"/>
        <dbReference type="Rhea" id="RHEA-COMP:10475"/>
        <dbReference type="Rhea" id="RHEA-COMP:10478"/>
        <dbReference type="ChEBI" id="CHEBI:57287"/>
        <dbReference type="ChEBI" id="CHEBI:57288"/>
        <dbReference type="ChEBI" id="CHEBI:83100"/>
        <dbReference type="ChEBI" id="CHEBI:83111"/>
        <dbReference type="EC" id="2.3.1.12"/>
    </reaction>
</comment>
<keyword evidence="4" id="KW-0677">Repeat</keyword>
<dbReference type="EMBL" id="JBBBNY010000001">
    <property type="protein sequence ID" value="MEI7035553.1"/>
    <property type="molecule type" value="Genomic_DNA"/>
</dbReference>
<comment type="function">
    <text evidence="7">The pyruvate dehydrogenase complex catalyzes the overall conversion of pyruvate to acetyl-CoA and CO(2). It contains multiple copies of three enzymatic components: pyruvate dehydrogenase (E1), dihydrolipoamide acetyltransferase (E2) and lipoamide dehydrogenase (E3).</text>
</comment>
<evidence type="ECO:0000256" key="8">
    <source>
        <dbReference type="ARBA" id="ARBA00048370"/>
    </source>
</evidence>
<dbReference type="InterPro" id="IPR011053">
    <property type="entry name" value="Single_hybrid_motif"/>
</dbReference>
<feature type="domain" description="Lipoyl-binding" evidence="11">
    <location>
        <begin position="138"/>
        <end position="212"/>
    </location>
</feature>
<feature type="region of interest" description="Disordered" evidence="10">
    <location>
        <begin position="96"/>
        <end position="147"/>
    </location>
</feature>
<protein>
    <recommendedName>
        <fullName evidence="9">Acetyltransferase component of pyruvate dehydrogenase complex</fullName>
        <ecNumber evidence="9">2.3.1.12</ecNumber>
    </recommendedName>
</protein>
<evidence type="ECO:0000256" key="3">
    <source>
        <dbReference type="ARBA" id="ARBA00022679"/>
    </source>
</evidence>
<dbReference type="RefSeq" id="WP_336806161.1">
    <property type="nucleotide sequence ID" value="NZ_JBBBNY010000001.1"/>
</dbReference>
<dbReference type="SUPFAM" id="SSF47005">
    <property type="entry name" value="Peripheral subunit-binding domain of 2-oxo acid dehydrogenase complex"/>
    <property type="match status" value="1"/>
</dbReference>
<comment type="cofactor">
    <cofactor evidence="9">
        <name>(R)-lipoate</name>
        <dbReference type="ChEBI" id="CHEBI:83088"/>
    </cofactor>
    <text evidence="9">Binds 2 lipoyl cofactors covalently.</text>
</comment>
<dbReference type="Pfam" id="PF00198">
    <property type="entry name" value="2-oxoacid_dh"/>
    <property type="match status" value="1"/>
</dbReference>
<dbReference type="Pfam" id="PF02817">
    <property type="entry name" value="E3_binding"/>
    <property type="match status" value="1"/>
</dbReference>
<organism evidence="13 14">
    <name type="scientific">Fulvimonas yonginensis</name>
    <dbReference type="NCBI Taxonomy" id="1495200"/>
    <lineage>
        <taxon>Bacteria</taxon>
        <taxon>Pseudomonadati</taxon>
        <taxon>Pseudomonadota</taxon>
        <taxon>Gammaproteobacteria</taxon>
        <taxon>Lysobacterales</taxon>
        <taxon>Rhodanobacteraceae</taxon>
        <taxon>Fulvimonas</taxon>
    </lineage>
</organism>
<dbReference type="SUPFAM" id="SSF52777">
    <property type="entry name" value="CoA-dependent acyltransferases"/>
    <property type="match status" value="1"/>
</dbReference>
<evidence type="ECO:0000313" key="14">
    <source>
        <dbReference type="Proteomes" id="UP001381174"/>
    </source>
</evidence>
<feature type="domain" description="Peripheral subunit-binding (PSBD)" evidence="12">
    <location>
        <begin position="289"/>
        <end position="326"/>
    </location>
</feature>
<dbReference type="PROSITE" id="PS50968">
    <property type="entry name" value="BIOTINYL_LIPOYL"/>
    <property type="match status" value="2"/>
</dbReference>
<sequence length="590" mass="61106">MADLKEARVPDIGGHDNVPVIEVLVKPGDRVEKEQSLITLESDKATMEVPAPFAGTVKEVKLKVGDEVSEGALIAIIEATGEAGAAPSAADATAAPAAAPLASDRQAKAAEPGTGKGAVDEAAPAPPAATAPPAGGGVREARVPDIGGHENVPVIEVLVKPGDTVAKDQSLITLESDKATMEVPAPFAGVVKELKLKVGDEVSEGAVIALIETGAAAPAPASPPAPSSSPDAQSATGLPVSGGGPKAPEQPAPVGGRGVQPGNVPEGDVRPQARPPFDGKLVMPGDAPYASPAIRAFARELGVDIHQVKGTGRGGRIQREDVSAYVKHALASGARPVQGAPVAAAGGLNLLPWPKVDFAKFGPVEEKPLTRIQKISGANLARNWAMIPHVTQHEDADITELEAFRKQLGAENKDLKITPLVFQIKAVVAALKQFPQFNASLDETGEKLILKKYFHIGIAVDTPDGLVVPVIRDCDQKGLLDLARELGEISKKAREKKLGPNEMSGGCFSISSLGGIGGTAFTPIVNAPEVAILGVSKAQIKPVWNGKEFAPRLMLPLSLSYDHRVIDGALAARFAAFLANQLGDIRRLLL</sequence>
<dbReference type="InterPro" id="IPR004167">
    <property type="entry name" value="PSBD"/>
</dbReference>
<proteinExistence type="inferred from homology"/>
<name>A0ABU8J8L1_9GAMM</name>
<evidence type="ECO:0000256" key="6">
    <source>
        <dbReference type="ARBA" id="ARBA00023315"/>
    </source>
</evidence>
<dbReference type="Gene3D" id="3.30.559.10">
    <property type="entry name" value="Chloramphenicol acetyltransferase-like domain"/>
    <property type="match status" value="1"/>
</dbReference>
<evidence type="ECO:0000313" key="13">
    <source>
        <dbReference type="EMBL" id="MEI7035553.1"/>
    </source>
</evidence>
<feature type="region of interest" description="Disordered" evidence="10">
    <location>
        <begin position="217"/>
        <end position="284"/>
    </location>
</feature>
<keyword evidence="14" id="KW-1185">Reference proteome</keyword>
<evidence type="ECO:0000256" key="7">
    <source>
        <dbReference type="ARBA" id="ARBA00025211"/>
    </source>
</evidence>
<keyword evidence="6 9" id="KW-0012">Acyltransferase</keyword>
<comment type="caution">
    <text evidence="13">The sequence shown here is derived from an EMBL/GenBank/DDBJ whole genome shotgun (WGS) entry which is preliminary data.</text>
</comment>
<accession>A0ABU8J8L1</accession>
<keyword evidence="3 9" id="KW-0808">Transferase</keyword>
<dbReference type="InterPro" id="IPR050743">
    <property type="entry name" value="2-oxoacid_DH_E2_comp"/>
</dbReference>
<dbReference type="NCBIfam" id="TIGR01348">
    <property type="entry name" value="PDHac_trf_long"/>
    <property type="match status" value="1"/>
</dbReference>
<dbReference type="Pfam" id="PF00364">
    <property type="entry name" value="Biotin_lipoyl"/>
    <property type="match status" value="2"/>
</dbReference>
<evidence type="ECO:0000256" key="2">
    <source>
        <dbReference type="ARBA" id="ARBA00011484"/>
    </source>
</evidence>
<dbReference type="Gene3D" id="4.10.320.10">
    <property type="entry name" value="E3-binding domain"/>
    <property type="match status" value="1"/>
</dbReference>
<dbReference type="InterPro" id="IPR003016">
    <property type="entry name" value="2-oxoA_DH_lipoyl-BS"/>
</dbReference>
<evidence type="ECO:0000256" key="4">
    <source>
        <dbReference type="ARBA" id="ARBA00022737"/>
    </source>
</evidence>
<evidence type="ECO:0000256" key="5">
    <source>
        <dbReference type="ARBA" id="ARBA00022823"/>
    </source>
</evidence>
<dbReference type="CDD" id="cd06849">
    <property type="entry name" value="lipoyl_domain"/>
    <property type="match status" value="2"/>
</dbReference>
<dbReference type="InterPro" id="IPR036625">
    <property type="entry name" value="E3-bd_dom_sf"/>
</dbReference>
<dbReference type="InterPro" id="IPR023213">
    <property type="entry name" value="CAT-like_dom_sf"/>
</dbReference>
<dbReference type="PROSITE" id="PS00189">
    <property type="entry name" value="LIPOYL"/>
    <property type="match status" value="2"/>
</dbReference>
<dbReference type="InterPro" id="IPR001078">
    <property type="entry name" value="2-oxoacid_DH_actylTfrase"/>
</dbReference>
<feature type="domain" description="Lipoyl-binding" evidence="11">
    <location>
        <begin position="4"/>
        <end position="78"/>
    </location>
</feature>
<evidence type="ECO:0000256" key="10">
    <source>
        <dbReference type="SAM" id="MobiDB-lite"/>
    </source>
</evidence>
<keyword evidence="5 9" id="KW-0450">Lipoyl</keyword>
<evidence type="ECO:0000256" key="1">
    <source>
        <dbReference type="ARBA" id="ARBA00007317"/>
    </source>
</evidence>
<comment type="subunit">
    <text evidence="2 9">Forms a 24-polypeptide structural core with octahedral symmetry.</text>
</comment>
<dbReference type="PROSITE" id="PS51826">
    <property type="entry name" value="PSBD"/>
    <property type="match status" value="1"/>
</dbReference>
<evidence type="ECO:0000256" key="9">
    <source>
        <dbReference type="RuleBase" id="RU361137"/>
    </source>
</evidence>